<evidence type="ECO:0000313" key="3">
    <source>
        <dbReference type="Proteomes" id="UP000499080"/>
    </source>
</evidence>
<feature type="region of interest" description="Disordered" evidence="1">
    <location>
        <begin position="21"/>
        <end position="43"/>
    </location>
</feature>
<evidence type="ECO:0000256" key="1">
    <source>
        <dbReference type="SAM" id="MobiDB-lite"/>
    </source>
</evidence>
<comment type="caution">
    <text evidence="2">The sequence shown here is derived from an EMBL/GenBank/DDBJ whole genome shotgun (WGS) entry which is preliminary data.</text>
</comment>
<organism evidence="2 3">
    <name type="scientific">Araneus ventricosus</name>
    <name type="common">Orbweaver spider</name>
    <name type="synonym">Epeira ventricosa</name>
    <dbReference type="NCBI Taxonomy" id="182803"/>
    <lineage>
        <taxon>Eukaryota</taxon>
        <taxon>Metazoa</taxon>
        <taxon>Ecdysozoa</taxon>
        <taxon>Arthropoda</taxon>
        <taxon>Chelicerata</taxon>
        <taxon>Arachnida</taxon>
        <taxon>Araneae</taxon>
        <taxon>Araneomorphae</taxon>
        <taxon>Entelegynae</taxon>
        <taxon>Araneoidea</taxon>
        <taxon>Araneidae</taxon>
        <taxon>Araneus</taxon>
    </lineage>
</organism>
<dbReference type="AlphaFoldDB" id="A0A4Y2WPQ5"/>
<evidence type="ECO:0000313" key="2">
    <source>
        <dbReference type="EMBL" id="GBO38420.1"/>
    </source>
</evidence>
<accession>A0A4Y2WPQ5</accession>
<reference evidence="2 3" key="1">
    <citation type="journal article" date="2019" name="Sci. Rep.">
        <title>Orb-weaving spider Araneus ventricosus genome elucidates the spidroin gene catalogue.</title>
        <authorList>
            <person name="Kono N."/>
            <person name="Nakamura H."/>
            <person name="Ohtoshi R."/>
            <person name="Moran D.A.P."/>
            <person name="Shinohara A."/>
            <person name="Yoshida Y."/>
            <person name="Fujiwara M."/>
            <person name="Mori M."/>
            <person name="Tomita M."/>
            <person name="Arakawa K."/>
        </authorList>
    </citation>
    <scope>NUCLEOTIDE SEQUENCE [LARGE SCALE GENOMIC DNA]</scope>
</reference>
<proteinExistence type="predicted"/>
<sequence>MLPVFIAKYVFGDNQERKRKKSLKESQVNVHDESCSDRPSTSTDDLIQEVDTQILVNRILTISNLTCRLPQFSRPVFPEDVAQNLRCVINGFINS</sequence>
<name>A0A4Y2WPQ5_ARAVE</name>
<dbReference type="Proteomes" id="UP000499080">
    <property type="component" value="Unassembled WGS sequence"/>
</dbReference>
<gene>
    <name evidence="2" type="ORF">AVEN_241823_1</name>
</gene>
<protein>
    <submittedName>
        <fullName evidence="2">Uncharacterized protein</fullName>
    </submittedName>
</protein>
<keyword evidence="3" id="KW-1185">Reference proteome</keyword>
<dbReference type="EMBL" id="BGPR01063146">
    <property type="protein sequence ID" value="GBO38420.1"/>
    <property type="molecule type" value="Genomic_DNA"/>
</dbReference>